<dbReference type="SUPFAM" id="SSF50729">
    <property type="entry name" value="PH domain-like"/>
    <property type="match status" value="1"/>
</dbReference>
<dbReference type="InterPro" id="IPR011993">
    <property type="entry name" value="PH-like_dom_sf"/>
</dbReference>
<evidence type="ECO:0000313" key="2">
    <source>
        <dbReference type="EMBL" id="KAB0401127.1"/>
    </source>
</evidence>
<dbReference type="InterPro" id="IPR052223">
    <property type="entry name" value="Actin_Cytoskeleton_Reg"/>
</dbReference>
<feature type="non-terminal residue" evidence="2">
    <location>
        <position position="1"/>
    </location>
</feature>
<sequence>PTTLPQGTINMNQCTDVVDGEGRTGQKFSLCILTPEKEHFIRAETKEIISGWLEMLTVYPRTNKQNQKKKRKVEPPTPQDPA</sequence>
<comment type="caution">
    <text evidence="2">The sequence shown here is derived from an EMBL/GenBank/DDBJ whole genome shotgun (WGS) entry which is preliminary data.</text>
</comment>
<dbReference type="GO" id="GO:0015629">
    <property type="term" value="C:actin cytoskeleton"/>
    <property type="evidence" value="ECO:0007669"/>
    <property type="project" value="TreeGrafter"/>
</dbReference>
<gene>
    <name evidence="2" type="ORF">E2I00_011469</name>
</gene>
<evidence type="ECO:0008006" key="4">
    <source>
        <dbReference type="Google" id="ProtNLM"/>
    </source>
</evidence>
<dbReference type="GO" id="GO:0051015">
    <property type="term" value="F:actin filament binding"/>
    <property type="evidence" value="ECO:0007669"/>
    <property type="project" value="TreeGrafter"/>
</dbReference>
<name>A0A6A1Q132_BALPH</name>
<accession>A0A6A1Q132</accession>
<evidence type="ECO:0000256" key="1">
    <source>
        <dbReference type="SAM" id="MobiDB-lite"/>
    </source>
</evidence>
<organism evidence="2 3">
    <name type="scientific">Balaenoptera physalus</name>
    <name type="common">Fin whale</name>
    <name type="synonym">Balaena physalus</name>
    <dbReference type="NCBI Taxonomy" id="9770"/>
    <lineage>
        <taxon>Eukaryota</taxon>
        <taxon>Metazoa</taxon>
        <taxon>Chordata</taxon>
        <taxon>Craniata</taxon>
        <taxon>Vertebrata</taxon>
        <taxon>Euteleostomi</taxon>
        <taxon>Mammalia</taxon>
        <taxon>Eutheria</taxon>
        <taxon>Laurasiatheria</taxon>
        <taxon>Artiodactyla</taxon>
        <taxon>Whippomorpha</taxon>
        <taxon>Cetacea</taxon>
        <taxon>Mysticeti</taxon>
        <taxon>Balaenopteridae</taxon>
        <taxon>Balaenoptera</taxon>
    </lineage>
</organism>
<proteinExistence type="predicted"/>
<keyword evidence="3" id="KW-1185">Reference proteome</keyword>
<feature type="region of interest" description="Disordered" evidence="1">
    <location>
        <begin position="61"/>
        <end position="82"/>
    </location>
</feature>
<evidence type="ECO:0000313" key="3">
    <source>
        <dbReference type="Proteomes" id="UP000437017"/>
    </source>
</evidence>
<dbReference type="Proteomes" id="UP000437017">
    <property type="component" value="Unassembled WGS sequence"/>
</dbReference>
<reference evidence="2 3" key="1">
    <citation type="journal article" date="2019" name="PLoS ONE">
        <title>Genomic analyses reveal an absence of contemporary introgressive admixture between fin whales and blue whales, despite known hybrids.</title>
        <authorList>
            <person name="Westbury M.V."/>
            <person name="Petersen B."/>
            <person name="Lorenzen E.D."/>
        </authorList>
    </citation>
    <scope>NUCLEOTIDE SEQUENCE [LARGE SCALE GENOMIC DNA]</scope>
    <source>
        <strain evidence="2">FinWhale-01</strain>
    </source>
</reference>
<dbReference type="OrthoDB" id="9942268at2759"/>
<dbReference type="PANTHER" id="PTHR17271">
    <property type="entry name" value="PLECKSTRIN HOMOLOGY PH DOMAIN-CONTAINING PROTEIN"/>
    <property type="match status" value="1"/>
</dbReference>
<dbReference type="Gene3D" id="2.30.29.30">
    <property type="entry name" value="Pleckstrin-homology domain (PH domain)/Phosphotyrosine-binding domain (PTB)"/>
    <property type="match status" value="1"/>
</dbReference>
<dbReference type="EMBL" id="SGJD01001257">
    <property type="protein sequence ID" value="KAB0401127.1"/>
    <property type="molecule type" value="Genomic_DNA"/>
</dbReference>
<dbReference type="AlphaFoldDB" id="A0A6A1Q132"/>
<dbReference type="PANTHER" id="PTHR17271:SF9">
    <property type="entry name" value="MYOSIN PHOSPHATASE RHO-INTERACTING PROTEIN"/>
    <property type="match status" value="1"/>
</dbReference>
<protein>
    <recommendedName>
        <fullName evidence="4">PH domain-containing protein</fullName>
    </recommendedName>
</protein>